<protein>
    <submittedName>
        <fullName evidence="3">Acidic endoprotease</fullName>
    </submittedName>
</protein>
<evidence type="ECO:0000256" key="2">
    <source>
        <dbReference type="SAM" id="Phobius"/>
    </source>
</evidence>
<evidence type="ECO:0000313" key="3">
    <source>
        <dbReference type="EMBL" id="CAA53499.1"/>
    </source>
</evidence>
<keyword evidence="2" id="KW-0472">Membrane</keyword>
<dbReference type="EMBL" id="X75892">
    <property type="protein sequence ID" value="CAA53499.1"/>
    <property type="molecule type" value="Genomic_DNA"/>
</dbReference>
<evidence type="ECO:0000256" key="1">
    <source>
        <dbReference type="SAM" id="MobiDB-lite"/>
    </source>
</evidence>
<sequence>MSQLWPVPSTWLQRSALPASAVVCGASPAALLFLRLIALPVRGRLSLPISACYRYVHGWCSPSSSSSQPARQGCGIGAGYLVRTDESAQYEPAPRERDDVLQFDLTDEEPNVDLGPLGTTRGGGGGRRLRLHGPNRRPRSSRPRSDTTRPPRPAAAPWLTSSAGARAWCGDLVISVADVDSSPGPRAAVDLGGDG</sequence>
<feature type="compositionally biased region" description="Basic residues" evidence="1">
    <location>
        <begin position="127"/>
        <end position="142"/>
    </location>
</feature>
<dbReference type="GO" id="GO:0006508">
    <property type="term" value="P:proteolysis"/>
    <property type="evidence" value="ECO:0007669"/>
    <property type="project" value="UniProtKB-KW"/>
</dbReference>
<keyword evidence="2" id="KW-1133">Transmembrane helix</keyword>
<keyword evidence="2" id="KW-0812">Transmembrane</keyword>
<proteinExistence type="predicted"/>
<dbReference type="PIR" id="S45627">
    <property type="entry name" value="S45627"/>
</dbReference>
<feature type="region of interest" description="Disordered" evidence="1">
    <location>
        <begin position="106"/>
        <end position="159"/>
    </location>
</feature>
<reference evidence="3" key="1">
    <citation type="journal article" date="1994" name="Eur. J. Biochem.">
        <title>Protein purification, gene cloning and sequencing of an acidic endoprotease from Myxococcus xanthus DK101.</title>
        <authorList>
            <person name="Lucas N."/>
            <person name="Mazaud-Aujard C."/>
            <person name="Bremaud L."/>
            <person name="Cenatiempo Y."/>
            <person name="Julien R."/>
        </authorList>
    </citation>
    <scope>NUCLEOTIDE SEQUENCE</scope>
    <source>
        <strain evidence="3">DK101</strain>
    </source>
</reference>
<feature type="transmembrane region" description="Helical" evidence="2">
    <location>
        <begin position="16"/>
        <end position="38"/>
    </location>
</feature>
<accession>Q50902</accession>
<keyword evidence="3" id="KW-0645">Protease</keyword>
<keyword evidence="3" id="KW-0378">Hydrolase</keyword>
<dbReference type="GO" id="GO:0008233">
    <property type="term" value="F:peptidase activity"/>
    <property type="evidence" value="ECO:0007669"/>
    <property type="project" value="UniProtKB-KW"/>
</dbReference>
<name>Q50902_MYXXA</name>
<gene>
    <name evidence="3" type="primary">Maep</name>
</gene>
<organism evidence="3">
    <name type="scientific">Myxococcus xanthus</name>
    <dbReference type="NCBI Taxonomy" id="34"/>
    <lineage>
        <taxon>Bacteria</taxon>
        <taxon>Pseudomonadati</taxon>
        <taxon>Myxococcota</taxon>
        <taxon>Myxococcia</taxon>
        <taxon>Myxococcales</taxon>
        <taxon>Cystobacterineae</taxon>
        <taxon>Myxococcaceae</taxon>
        <taxon>Myxococcus</taxon>
    </lineage>
</organism>
<dbReference type="AlphaFoldDB" id="Q50902"/>